<reference evidence="2 3" key="1">
    <citation type="submission" date="2020-07" db="EMBL/GenBank/DDBJ databases">
        <authorList>
            <person name="Feng X."/>
        </authorList>
    </citation>
    <scope>NUCLEOTIDE SEQUENCE [LARGE SCALE GENOMIC DNA]</scope>
    <source>
        <strain evidence="2 3">JCM31066</strain>
    </source>
</reference>
<evidence type="ECO:0000256" key="1">
    <source>
        <dbReference type="SAM" id="SignalP"/>
    </source>
</evidence>
<gene>
    <name evidence="2" type="ORF">H5P28_08445</name>
</gene>
<keyword evidence="3" id="KW-1185">Reference proteome</keyword>
<dbReference type="Proteomes" id="UP000546464">
    <property type="component" value="Unassembled WGS sequence"/>
</dbReference>
<feature type="chain" id="PRO_5032934193" evidence="1">
    <location>
        <begin position="25"/>
        <end position="414"/>
    </location>
</feature>
<dbReference type="EMBL" id="JACHVB010000021">
    <property type="protein sequence ID" value="MBC2594289.1"/>
    <property type="molecule type" value="Genomic_DNA"/>
</dbReference>
<feature type="signal peptide" evidence="1">
    <location>
        <begin position="1"/>
        <end position="24"/>
    </location>
</feature>
<proteinExistence type="predicted"/>
<protein>
    <submittedName>
        <fullName evidence="2">N-acetylmuramoyl-L-alanine amidase</fullName>
    </submittedName>
</protein>
<dbReference type="RefSeq" id="WP_185675276.1">
    <property type="nucleotide sequence ID" value="NZ_JACHVB010000021.1"/>
</dbReference>
<keyword evidence="1" id="KW-0732">Signal</keyword>
<dbReference type="AlphaFoldDB" id="A0A842HDK1"/>
<dbReference type="Gene3D" id="3.40.630.40">
    <property type="entry name" value="Zn-dependent exopeptidases"/>
    <property type="match status" value="1"/>
</dbReference>
<evidence type="ECO:0000313" key="2">
    <source>
        <dbReference type="EMBL" id="MBC2594289.1"/>
    </source>
</evidence>
<accession>A0A842HDK1</accession>
<dbReference type="SUPFAM" id="SSF53187">
    <property type="entry name" value="Zn-dependent exopeptidases"/>
    <property type="match status" value="1"/>
</dbReference>
<name>A0A842HDK1_9BACT</name>
<evidence type="ECO:0000313" key="3">
    <source>
        <dbReference type="Proteomes" id="UP000546464"/>
    </source>
</evidence>
<organism evidence="2 3">
    <name type="scientific">Ruficoccus amylovorans</name>
    <dbReference type="NCBI Taxonomy" id="1804625"/>
    <lineage>
        <taxon>Bacteria</taxon>
        <taxon>Pseudomonadati</taxon>
        <taxon>Verrucomicrobiota</taxon>
        <taxon>Opitutia</taxon>
        <taxon>Puniceicoccales</taxon>
        <taxon>Cerasicoccaceae</taxon>
        <taxon>Ruficoccus</taxon>
    </lineage>
</organism>
<sequence>MRKPARLFALFLSTFLLCHPALRADRMTSLGQRPDWSTLDPYQRTLTRAEFQRRLDTLYAPGDAWRETITLTDEAALIHTRDGAPTYRLIFAASAEDAAPTPRRWRTPGELLPDAPPGKPLTGWEIALDPGHLGGEYGPMEGRSWSIDGGPVIQEGDLVLEVAQVLKGKLEALGARVTLVRDRPGPVTTETPDSLRPQAEAWLAALNPDGPPPSPEEIRRRSTLLFYRVSDIHARAARVNDQIRPDLVLCLHLNAEDFPDRQAPAPVEPNHLHLLVNGAYSAQELSYDDVRYGMLVKLLNGSGAVEGEVAASVAASLAGATGMPSFTYRGKNAVAIPDQPYVWGRNLLANRLYACPVVFLEPYVANSQAVYPRLKAEAEAPEPLPDGLIEEYAEAVAQGLVRLRDAKAEPTEKF</sequence>
<comment type="caution">
    <text evidence="2">The sequence shown here is derived from an EMBL/GenBank/DDBJ whole genome shotgun (WGS) entry which is preliminary data.</text>
</comment>